<evidence type="ECO:0000259" key="8">
    <source>
        <dbReference type="PROSITE" id="PS50067"/>
    </source>
</evidence>
<sequence>RILKDSLGGNAQTVMIACVSPSSSDFDESLNTLNYASRAQNIQNKAVVNCRKETERVEELHLQIKNLQKALEQRHRSETRIINRSATAKRCAPDPMARLMAECAHYRTCTDAAYRLLMELQEDSNLTVEQILRVKEWLCAVESERSELTSAGLDSGIESTSAEEQSPEAQGSKLTKAQVTAEMSTEKGCESVRDEEVAKLQRQVERLEEENRDFLAALEDAMEQYKLQSDKLQEQQDKISELHVRLEMAMPNLCVPELLENLHLVTAGQRPHTAPLDAAQSHGLSGVPSGLCHAEQSGRALC</sequence>
<protein>
    <submittedName>
        <fullName evidence="9">KIF7 protein</fullName>
    </submittedName>
</protein>
<dbReference type="Pfam" id="PF00225">
    <property type="entry name" value="Kinesin"/>
    <property type="match status" value="1"/>
</dbReference>
<comment type="subcellular location">
    <subcellularLocation>
        <location evidence="1">Cytoplasm</location>
        <location evidence="1">Cytoskeleton</location>
    </subcellularLocation>
</comment>
<feature type="region of interest" description="Disordered" evidence="7">
    <location>
        <begin position="150"/>
        <end position="178"/>
    </location>
</feature>
<dbReference type="EMBL" id="VXAG01000053">
    <property type="protein sequence ID" value="NXJ75062.1"/>
    <property type="molecule type" value="Genomic_DNA"/>
</dbReference>
<evidence type="ECO:0000256" key="4">
    <source>
        <dbReference type="ARBA" id="ARBA00023212"/>
    </source>
</evidence>
<dbReference type="SUPFAM" id="SSF52540">
    <property type="entry name" value="P-loop containing nucleoside triphosphate hydrolases"/>
    <property type="match status" value="1"/>
</dbReference>
<accession>A0A7L0DXH5</accession>
<feature type="domain" description="Kinesin motor" evidence="8">
    <location>
        <begin position="1"/>
        <end position="42"/>
    </location>
</feature>
<comment type="caution">
    <text evidence="5">Lacks conserved residue(s) required for the propagation of feature annotation.</text>
</comment>
<dbReference type="PANTHER" id="PTHR47969:SF8">
    <property type="entry name" value="KINESIN FAMILY MEMBER 7"/>
    <property type="match status" value="1"/>
</dbReference>
<evidence type="ECO:0000256" key="5">
    <source>
        <dbReference type="PROSITE-ProRule" id="PRU00283"/>
    </source>
</evidence>
<keyword evidence="4" id="KW-0963">Cytoplasm</keyword>
<comment type="similarity">
    <text evidence="5">Belongs to the TRAFAC class myosin-kinesin ATPase superfamily. Kinesin family.</text>
</comment>
<proteinExistence type="inferred from homology"/>
<evidence type="ECO:0000256" key="2">
    <source>
        <dbReference type="ARBA" id="ARBA00022741"/>
    </source>
</evidence>
<dbReference type="PANTHER" id="PTHR47969">
    <property type="entry name" value="CHROMOSOME-ASSOCIATED KINESIN KIF4A-RELATED"/>
    <property type="match status" value="1"/>
</dbReference>
<dbReference type="GO" id="GO:0007018">
    <property type="term" value="P:microtubule-based movement"/>
    <property type="evidence" value="ECO:0007669"/>
    <property type="project" value="InterPro"/>
</dbReference>
<feature type="coiled-coil region" evidence="6">
    <location>
        <begin position="190"/>
        <end position="242"/>
    </location>
</feature>
<dbReference type="Proteomes" id="UP000550660">
    <property type="component" value="Unassembled WGS sequence"/>
</dbReference>
<evidence type="ECO:0000256" key="1">
    <source>
        <dbReference type="ARBA" id="ARBA00004245"/>
    </source>
</evidence>
<dbReference type="InterPro" id="IPR027640">
    <property type="entry name" value="Kinesin-like_fam"/>
</dbReference>
<feature type="non-terminal residue" evidence="9">
    <location>
        <position position="302"/>
    </location>
</feature>
<evidence type="ECO:0000256" key="3">
    <source>
        <dbReference type="ARBA" id="ARBA00022840"/>
    </source>
</evidence>
<dbReference type="GO" id="GO:0005524">
    <property type="term" value="F:ATP binding"/>
    <property type="evidence" value="ECO:0007669"/>
    <property type="project" value="UniProtKB-KW"/>
</dbReference>
<dbReference type="GO" id="GO:0007052">
    <property type="term" value="P:mitotic spindle organization"/>
    <property type="evidence" value="ECO:0007669"/>
    <property type="project" value="TreeGrafter"/>
</dbReference>
<dbReference type="Gene3D" id="3.40.850.10">
    <property type="entry name" value="Kinesin motor domain"/>
    <property type="match status" value="1"/>
</dbReference>
<dbReference type="InterPro" id="IPR027417">
    <property type="entry name" value="P-loop_NTPase"/>
</dbReference>
<organism evidence="9 10">
    <name type="scientific">Trogon melanurus</name>
    <name type="common">Black-tailed trogon</name>
    <dbReference type="NCBI Taxonomy" id="56311"/>
    <lineage>
        <taxon>Eukaryota</taxon>
        <taxon>Metazoa</taxon>
        <taxon>Chordata</taxon>
        <taxon>Craniata</taxon>
        <taxon>Vertebrata</taxon>
        <taxon>Euteleostomi</taxon>
        <taxon>Archelosauria</taxon>
        <taxon>Archosauria</taxon>
        <taxon>Dinosauria</taxon>
        <taxon>Saurischia</taxon>
        <taxon>Theropoda</taxon>
        <taxon>Coelurosauria</taxon>
        <taxon>Aves</taxon>
        <taxon>Neognathae</taxon>
        <taxon>Neoaves</taxon>
        <taxon>Telluraves</taxon>
        <taxon>Coraciimorphae</taxon>
        <taxon>Trogoniformes</taxon>
        <taxon>Trogonidae</taxon>
        <taxon>Trogon</taxon>
    </lineage>
</organism>
<evidence type="ECO:0000313" key="10">
    <source>
        <dbReference type="Proteomes" id="UP000550660"/>
    </source>
</evidence>
<dbReference type="GO" id="GO:0003777">
    <property type="term" value="F:microtubule motor activity"/>
    <property type="evidence" value="ECO:0007669"/>
    <property type="project" value="InterPro"/>
</dbReference>
<dbReference type="OrthoDB" id="3176171at2759"/>
<evidence type="ECO:0000313" key="9">
    <source>
        <dbReference type="EMBL" id="NXJ75062.1"/>
    </source>
</evidence>
<keyword evidence="2" id="KW-0547">Nucleotide-binding</keyword>
<gene>
    <name evidence="9" type="primary">Kif7</name>
    <name evidence="9" type="ORF">TROMEL_R13572</name>
</gene>
<keyword evidence="6" id="KW-0175">Coiled coil</keyword>
<feature type="compositionally biased region" description="Polar residues" evidence="7">
    <location>
        <begin position="157"/>
        <end position="178"/>
    </location>
</feature>
<feature type="non-terminal residue" evidence="9">
    <location>
        <position position="1"/>
    </location>
</feature>
<dbReference type="GO" id="GO:0005875">
    <property type="term" value="C:microtubule associated complex"/>
    <property type="evidence" value="ECO:0007669"/>
    <property type="project" value="TreeGrafter"/>
</dbReference>
<reference evidence="9 10" key="1">
    <citation type="submission" date="2019-09" db="EMBL/GenBank/DDBJ databases">
        <title>Bird 10,000 Genomes (B10K) Project - Family phase.</title>
        <authorList>
            <person name="Zhang G."/>
        </authorList>
    </citation>
    <scope>NUCLEOTIDE SEQUENCE [LARGE SCALE GENOMIC DNA]</scope>
    <source>
        <strain evidence="9">B10K-DU-007-40</strain>
        <tissue evidence="9">Mixed tissue sample</tissue>
    </source>
</reference>
<dbReference type="AlphaFoldDB" id="A0A7L0DXH5"/>
<dbReference type="PROSITE" id="PS50067">
    <property type="entry name" value="KINESIN_MOTOR_2"/>
    <property type="match status" value="1"/>
</dbReference>
<dbReference type="GO" id="GO:0008017">
    <property type="term" value="F:microtubule binding"/>
    <property type="evidence" value="ECO:0007669"/>
    <property type="project" value="InterPro"/>
</dbReference>
<dbReference type="InterPro" id="IPR036961">
    <property type="entry name" value="Kinesin_motor_dom_sf"/>
</dbReference>
<keyword evidence="4" id="KW-0206">Cytoskeleton</keyword>
<evidence type="ECO:0000256" key="6">
    <source>
        <dbReference type="SAM" id="Coils"/>
    </source>
</evidence>
<dbReference type="InterPro" id="IPR001752">
    <property type="entry name" value="Kinesin_motor_dom"/>
</dbReference>
<comment type="caution">
    <text evidence="9">The sequence shown here is derived from an EMBL/GenBank/DDBJ whole genome shotgun (WGS) entry which is preliminary data.</text>
</comment>
<feature type="coiled-coil region" evidence="6">
    <location>
        <begin position="50"/>
        <end position="77"/>
    </location>
</feature>
<name>A0A7L0DXH5_TROML</name>
<keyword evidence="3" id="KW-0067">ATP-binding</keyword>
<keyword evidence="10" id="KW-1185">Reference proteome</keyword>
<dbReference type="GO" id="GO:0051231">
    <property type="term" value="P:spindle elongation"/>
    <property type="evidence" value="ECO:0007669"/>
    <property type="project" value="TreeGrafter"/>
</dbReference>
<evidence type="ECO:0000256" key="7">
    <source>
        <dbReference type="SAM" id="MobiDB-lite"/>
    </source>
</evidence>